<organism evidence="2 3">
    <name type="scientific">Macleaya cordata</name>
    <name type="common">Five-seeded plume-poppy</name>
    <name type="synonym">Bocconia cordata</name>
    <dbReference type="NCBI Taxonomy" id="56857"/>
    <lineage>
        <taxon>Eukaryota</taxon>
        <taxon>Viridiplantae</taxon>
        <taxon>Streptophyta</taxon>
        <taxon>Embryophyta</taxon>
        <taxon>Tracheophyta</taxon>
        <taxon>Spermatophyta</taxon>
        <taxon>Magnoliopsida</taxon>
        <taxon>Ranunculales</taxon>
        <taxon>Papaveraceae</taxon>
        <taxon>Papaveroideae</taxon>
        <taxon>Macleaya</taxon>
    </lineage>
</organism>
<evidence type="ECO:0000313" key="2">
    <source>
        <dbReference type="EMBL" id="OVA04286.1"/>
    </source>
</evidence>
<dbReference type="InParanoid" id="A0A200Q1G5"/>
<comment type="caution">
    <text evidence="2">The sequence shown here is derived from an EMBL/GenBank/DDBJ whole genome shotgun (WGS) entry which is preliminary data.</text>
</comment>
<feature type="compositionally biased region" description="Polar residues" evidence="1">
    <location>
        <begin position="81"/>
        <end position="96"/>
    </location>
</feature>
<dbReference type="AlphaFoldDB" id="A0A200Q1G5"/>
<dbReference type="Proteomes" id="UP000195402">
    <property type="component" value="Unassembled WGS sequence"/>
</dbReference>
<dbReference type="STRING" id="56857.A0A200Q1G5"/>
<protein>
    <submittedName>
        <fullName evidence="2">Uncharacterized protein</fullName>
    </submittedName>
</protein>
<accession>A0A200Q1G5</accession>
<feature type="compositionally biased region" description="Basic and acidic residues" evidence="1">
    <location>
        <begin position="61"/>
        <end position="72"/>
    </location>
</feature>
<feature type="compositionally biased region" description="Basic and acidic residues" evidence="1">
    <location>
        <begin position="219"/>
        <end position="278"/>
    </location>
</feature>
<feature type="compositionally biased region" description="Basic and acidic residues" evidence="1">
    <location>
        <begin position="97"/>
        <end position="174"/>
    </location>
</feature>
<proteinExistence type="predicted"/>
<keyword evidence="3" id="KW-1185">Reference proteome</keyword>
<feature type="compositionally biased region" description="Basic and acidic residues" evidence="1">
    <location>
        <begin position="443"/>
        <end position="453"/>
    </location>
</feature>
<dbReference type="EMBL" id="MVGT01003323">
    <property type="protein sequence ID" value="OVA04286.1"/>
    <property type="molecule type" value="Genomic_DNA"/>
</dbReference>
<reference evidence="2 3" key="1">
    <citation type="journal article" date="2017" name="Mol. Plant">
        <title>The Genome of Medicinal Plant Macleaya cordata Provides New Insights into Benzylisoquinoline Alkaloids Metabolism.</title>
        <authorList>
            <person name="Liu X."/>
            <person name="Liu Y."/>
            <person name="Huang P."/>
            <person name="Ma Y."/>
            <person name="Qing Z."/>
            <person name="Tang Q."/>
            <person name="Cao H."/>
            <person name="Cheng P."/>
            <person name="Zheng Y."/>
            <person name="Yuan Z."/>
            <person name="Zhou Y."/>
            <person name="Liu J."/>
            <person name="Tang Z."/>
            <person name="Zhuo Y."/>
            <person name="Zhang Y."/>
            <person name="Yu L."/>
            <person name="Huang J."/>
            <person name="Yang P."/>
            <person name="Peng Q."/>
            <person name="Zhang J."/>
            <person name="Jiang W."/>
            <person name="Zhang Z."/>
            <person name="Lin K."/>
            <person name="Ro D.K."/>
            <person name="Chen X."/>
            <person name="Xiong X."/>
            <person name="Shang Y."/>
            <person name="Huang S."/>
            <person name="Zeng J."/>
        </authorList>
    </citation>
    <scope>NUCLEOTIDE SEQUENCE [LARGE SCALE GENOMIC DNA]</scope>
    <source>
        <strain evidence="3">cv. BLH2017</strain>
        <tissue evidence="2">Root</tissue>
    </source>
</reference>
<sequence>MSTAPKRLHEEGGHTPSSKHALEDTSVFNNNLSGKLVQTVPSECQPPPFEAGSDGRPAKVPRTEPRDSDKRFALHSMYRIPSSSNESGLNHLGTSENRLESRDTKDNRDTKVENRDAKVESREFYAEAKIDPQCAKGEKAARSENRGDDINKESKHDREPHMDSKGDIKMEKDGFTAGNSPLICKEPKEHQKGKINAEMSDGLDPWRISRSSSHIPSEIAKDGSTAERRDCLETHEAVGENKIDLKVDDKFKDKEKKRKDEKQKDWGERGKDRNDHRNILQLGNSSSERREPTREERESERWEKERKDLQKEKERSKEREKDHVKKEGLNGFDKEGSQNERELVDGSFRMPEQENPTLEQRRQKEFDCWKAVDRDSKDRKRETDVDVEGDRREKQSRCYEKESDEGCMEGDGGAEREREGFSYGVQQRKRMLRPRGSPQITNREPRFRSRSRDNEEYVYLVY</sequence>
<feature type="compositionally biased region" description="Basic and acidic residues" evidence="1">
    <location>
        <begin position="359"/>
        <end position="401"/>
    </location>
</feature>
<feature type="region of interest" description="Disordered" evidence="1">
    <location>
        <begin position="1"/>
        <end position="453"/>
    </location>
</feature>
<dbReference type="OrthoDB" id="3596986at2759"/>
<name>A0A200Q1G5_MACCD</name>
<evidence type="ECO:0000256" key="1">
    <source>
        <dbReference type="SAM" id="MobiDB-lite"/>
    </source>
</evidence>
<evidence type="ECO:0000313" key="3">
    <source>
        <dbReference type="Proteomes" id="UP000195402"/>
    </source>
</evidence>
<feature type="compositionally biased region" description="Basic and acidic residues" evidence="1">
    <location>
        <begin position="287"/>
        <end position="344"/>
    </location>
</feature>
<gene>
    <name evidence="2" type="ORF">BVC80_1629g5</name>
</gene>
<dbReference type="OMA" id="ETRESWK"/>